<feature type="chain" id="PRO_5030990705" description="Ig-like domain-containing protein" evidence="5">
    <location>
        <begin position="30"/>
        <end position="389"/>
    </location>
</feature>
<feature type="domain" description="Ig-like" evidence="6">
    <location>
        <begin position="31"/>
        <end position="111"/>
    </location>
</feature>
<dbReference type="GeneTree" id="ENSGT01050000244808"/>
<feature type="signal peptide" evidence="5">
    <location>
        <begin position="1"/>
        <end position="29"/>
    </location>
</feature>
<keyword evidence="4" id="KW-0393">Immunoglobulin domain</keyword>
<evidence type="ECO:0000256" key="2">
    <source>
        <dbReference type="ARBA" id="ARBA00022737"/>
    </source>
</evidence>
<feature type="domain" description="Ig-like" evidence="6">
    <location>
        <begin position="291"/>
        <end position="375"/>
    </location>
</feature>
<dbReference type="InterPro" id="IPR013783">
    <property type="entry name" value="Ig-like_fold"/>
</dbReference>
<feature type="domain" description="Ig-like" evidence="6">
    <location>
        <begin position="204"/>
        <end position="280"/>
    </location>
</feature>
<dbReference type="Gene3D" id="2.60.40.10">
    <property type="entry name" value="Immunoglobulins"/>
    <property type="match status" value="4"/>
</dbReference>
<organism evidence="7">
    <name type="scientific">Xenopus tropicalis</name>
    <name type="common">Western clawed frog</name>
    <name type="synonym">Silurana tropicalis</name>
    <dbReference type="NCBI Taxonomy" id="8364"/>
    <lineage>
        <taxon>Eukaryota</taxon>
        <taxon>Metazoa</taxon>
        <taxon>Chordata</taxon>
        <taxon>Craniata</taxon>
        <taxon>Vertebrata</taxon>
        <taxon>Euteleostomi</taxon>
        <taxon>Amphibia</taxon>
        <taxon>Batrachia</taxon>
        <taxon>Anura</taxon>
        <taxon>Pipoidea</taxon>
        <taxon>Pipidae</taxon>
        <taxon>Xenopodinae</taxon>
        <taxon>Xenopus</taxon>
        <taxon>Silurana</taxon>
    </lineage>
</organism>
<sequence>HYVPSIVVLFISSFVFFLSVYESPTEASARPVVSLSPNWVPILYGDSVTLTCNLDPNPEGEKRYFWYRDNKKLNHYKKSFIIHSASWTQKGNYQCRAGTSEKSDTVRLDISNGPVILQAPPSVREGDSLYLRCHAQFGYYIRNARFYKNGVLINSFGAGSAYRLEKASLDTTGTYKCAASADTSPAVGNSKEEFIYVGGAGTKPEVAINPQRGPILVMESVTLTCIVASTTSESRRYIWYRDGDWIPGDLKFFTLLRAQEKDSGKYQCQIPGSERSDPVRIDVERGIFTIPHVKVNPGDILEGDHMTITCDTKLSPRRATTELQFAFYRNGHNVQGFSLSNQYGVPSAQLEDSGNYTCEAQTPVDGVRKRSGVLRLWILGELFSQWSRD</sequence>
<dbReference type="PANTHER" id="PTHR11481:SF110">
    <property type="entry name" value="FC RECEPTOR-LIKE PROTEIN 3"/>
    <property type="match status" value="1"/>
</dbReference>
<evidence type="ECO:0000256" key="3">
    <source>
        <dbReference type="ARBA" id="ARBA00023157"/>
    </source>
</evidence>
<evidence type="ECO:0000256" key="1">
    <source>
        <dbReference type="ARBA" id="ARBA00022729"/>
    </source>
</evidence>
<reference evidence="7" key="2">
    <citation type="submission" date="2020-05" db="UniProtKB">
        <authorList>
            <consortium name="Ensembl"/>
        </authorList>
    </citation>
    <scope>IDENTIFICATION</scope>
</reference>
<keyword evidence="2" id="KW-0677">Repeat</keyword>
<evidence type="ECO:0000259" key="6">
    <source>
        <dbReference type="PROSITE" id="PS50835"/>
    </source>
</evidence>
<dbReference type="InterPro" id="IPR003599">
    <property type="entry name" value="Ig_sub"/>
</dbReference>
<dbReference type="InterPro" id="IPR003598">
    <property type="entry name" value="Ig_sub2"/>
</dbReference>
<dbReference type="PROSITE" id="PS50835">
    <property type="entry name" value="IG_LIKE"/>
    <property type="match status" value="4"/>
</dbReference>
<proteinExistence type="predicted"/>
<dbReference type="InterPro" id="IPR007110">
    <property type="entry name" value="Ig-like_dom"/>
</dbReference>
<dbReference type="InterPro" id="IPR050488">
    <property type="entry name" value="Ig_Fc_receptor"/>
</dbReference>
<dbReference type="FunCoup" id="A0A6I8SCV5">
    <property type="interactions" value="763"/>
</dbReference>
<dbReference type="InterPro" id="IPR036179">
    <property type="entry name" value="Ig-like_dom_sf"/>
</dbReference>
<dbReference type="InParanoid" id="A0A6I8SCV5"/>
<dbReference type="FunFam" id="2.60.40.10:FF:000651">
    <property type="entry name" value="Fc receptor like 1"/>
    <property type="match status" value="1"/>
</dbReference>
<evidence type="ECO:0000256" key="4">
    <source>
        <dbReference type="ARBA" id="ARBA00023319"/>
    </source>
</evidence>
<dbReference type="SMART" id="SM00408">
    <property type="entry name" value="IGc2"/>
    <property type="match status" value="4"/>
</dbReference>
<dbReference type="Ensembl" id="ENSXETT00000071371">
    <property type="protein sequence ID" value="ENSXETP00000096103"/>
    <property type="gene ID" value="ENSXETG00000046853"/>
</dbReference>
<protein>
    <recommendedName>
        <fullName evidence="6">Ig-like domain-containing protein</fullName>
    </recommendedName>
</protein>
<evidence type="ECO:0000256" key="5">
    <source>
        <dbReference type="SAM" id="SignalP"/>
    </source>
</evidence>
<reference evidence="7" key="1">
    <citation type="journal article" date="2010" name="Science">
        <title>The genome of the Western clawed frog Xenopus tropicalis.</title>
        <authorList>
            <person name="Hellsten U."/>
            <person name="Harland R.M."/>
            <person name="Gilchrist M.J."/>
            <person name="Hendrix D."/>
            <person name="Jurka J."/>
            <person name="Kapitonov V."/>
            <person name="Ovcharenko I."/>
            <person name="Putnam N.H."/>
            <person name="Shu S."/>
            <person name="Taher L."/>
            <person name="Blitz I.L."/>
            <person name="Blumberg B."/>
            <person name="Dichmann D.S."/>
            <person name="Dubchak I."/>
            <person name="Amaya E."/>
            <person name="Detter J.C."/>
            <person name="Fletcher R."/>
            <person name="Gerhard D.S."/>
            <person name="Goodstein D."/>
            <person name="Graves T."/>
            <person name="Grigoriev I.V."/>
            <person name="Grimwood J."/>
            <person name="Kawashima T."/>
            <person name="Lindquist E."/>
            <person name="Lucas S.M."/>
            <person name="Mead P.E."/>
            <person name="Mitros T."/>
            <person name="Ogino H."/>
            <person name="Ohta Y."/>
            <person name="Poliakov A.V."/>
            <person name="Pollet N."/>
            <person name="Robert J."/>
            <person name="Salamov A."/>
            <person name="Sater A.K."/>
            <person name="Schmutz J."/>
            <person name="Terry A."/>
            <person name="Vize P.D."/>
            <person name="Warren W.C."/>
            <person name="Wells D."/>
            <person name="Wills A."/>
            <person name="Wilson R.K."/>
            <person name="Zimmerman L.B."/>
            <person name="Zorn A.M."/>
            <person name="Grainger R."/>
            <person name="Grammer T."/>
            <person name="Khokha M.K."/>
            <person name="Richardson P.M."/>
            <person name="Rokhsar D.S."/>
        </authorList>
    </citation>
    <scope>NUCLEOTIDE SEQUENCE [LARGE SCALE GENOMIC DNA]</scope>
    <source>
        <strain evidence="7">Nigerian</strain>
    </source>
</reference>
<name>A0A6I8SCV5_XENTR</name>
<keyword evidence="1 5" id="KW-0732">Signal</keyword>
<dbReference type="PANTHER" id="PTHR11481">
    <property type="entry name" value="IMMUNOGLOBULIN FC RECEPTOR"/>
    <property type="match status" value="1"/>
</dbReference>
<evidence type="ECO:0000313" key="7">
    <source>
        <dbReference type="Ensembl" id="ENSXETP00000096103"/>
    </source>
</evidence>
<dbReference type="SMART" id="SM00409">
    <property type="entry name" value="IG"/>
    <property type="match status" value="4"/>
</dbReference>
<dbReference type="Pfam" id="PF13895">
    <property type="entry name" value="Ig_2"/>
    <property type="match status" value="4"/>
</dbReference>
<dbReference type="AlphaFoldDB" id="A0A6I8SCV5"/>
<accession>A0A6I8SCV5</accession>
<feature type="domain" description="Ig-like" evidence="6">
    <location>
        <begin position="114"/>
        <end position="188"/>
    </location>
</feature>
<keyword evidence="3" id="KW-1015">Disulfide bond</keyword>
<dbReference type="SUPFAM" id="SSF48726">
    <property type="entry name" value="Immunoglobulin"/>
    <property type="match status" value="3"/>
</dbReference>